<proteinExistence type="predicted"/>
<dbReference type="PROSITE" id="PS51257">
    <property type="entry name" value="PROKAR_LIPOPROTEIN"/>
    <property type="match status" value="1"/>
</dbReference>
<evidence type="ECO:0000313" key="2">
    <source>
        <dbReference type="Proteomes" id="UP001139263"/>
    </source>
</evidence>
<comment type="caution">
    <text evidence="1">The sequence shown here is derived from an EMBL/GenBank/DDBJ whole genome shotgun (WGS) entry which is preliminary data.</text>
</comment>
<accession>A0A9X1VF54</accession>
<dbReference type="AlphaFoldDB" id="A0A9X1VF54"/>
<dbReference type="RefSeq" id="WP_241716905.1">
    <property type="nucleotide sequence ID" value="NZ_JALBUF010000032.1"/>
</dbReference>
<keyword evidence="2" id="KW-1185">Reference proteome</keyword>
<evidence type="ECO:0000313" key="1">
    <source>
        <dbReference type="EMBL" id="MCI0184882.1"/>
    </source>
</evidence>
<reference evidence="1" key="1">
    <citation type="submission" date="2022-03" db="EMBL/GenBank/DDBJ databases">
        <title>Draft Genome Sequence of Firmicute Strain S0AB, a Heterotrophic Iron/Sulfur-Oxidizing Extreme Acidophile.</title>
        <authorList>
            <person name="Vergara E."/>
            <person name="Pakostova E."/>
            <person name="Johnson D.B."/>
            <person name="Holmes D.S."/>
        </authorList>
    </citation>
    <scope>NUCLEOTIDE SEQUENCE</scope>
    <source>
        <strain evidence="1">S0AB</strain>
    </source>
</reference>
<organism evidence="1 2">
    <name type="scientific">Sulfoacidibacillus ferrooxidans</name>
    <dbReference type="NCBI Taxonomy" id="2005001"/>
    <lineage>
        <taxon>Bacteria</taxon>
        <taxon>Bacillati</taxon>
        <taxon>Bacillota</taxon>
        <taxon>Bacilli</taxon>
        <taxon>Bacillales</taxon>
        <taxon>Alicyclobacillaceae</taxon>
        <taxon>Sulfoacidibacillus</taxon>
    </lineage>
</organism>
<dbReference type="Proteomes" id="UP001139263">
    <property type="component" value="Unassembled WGS sequence"/>
</dbReference>
<sequence>MQKRSFGIGGAALALTCLTITGCGTTSGGNASSTLVQPAKINQSASSTAGASTYQNRTLTNVMTPPKMISQNYLGALSTADKFLADWLNCDIKGAESILSPSILRHTTHTRLDSYFENTGSAIHAGYEILGRKELHATWYQFSVWMYGYAMGLTGPTWQRPSPQILNIKMIQGVWRVVNLPRY</sequence>
<dbReference type="EMBL" id="JALBUF010000032">
    <property type="protein sequence ID" value="MCI0184882.1"/>
    <property type="molecule type" value="Genomic_DNA"/>
</dbReference>
<gene>
    <name evidence="1" type="ORF">MM817_03179</name>
</gene>
<protein>
    <submittedName>
        <fullName evidence="1">Uncharacterized protein</fullName>
    </submittedName>
</protein>
<name>A0A9X1VF54_9BACL</name>